<evidence type="ECO:0000256" key="1">
    <source>
        <dbReference type="SAM" id="SignalP"/>
    </source>
</evidence>
<dbReference type="Proteomes" id="UP000187181">
    <property type="component" value="Unassembled WGS sequence"/>
</dbReference>
<accession>A0A1R3XNM4</accession>
<proteinExistence type="predicted"/>
<dbReference type="InterPro" id="IPR010895">
    <property type="entry name" value="CHRD"/>
</dbReference>
<evidence type="ECO:0000313" key="3">
    <source>
        <dbReference type="EMBL" id="SIT93546.1"/>
    </source>
</evidence>
<keyword evidence="1" id="KW-0732">Signal</keyword>
<dbReference type="EMBL" id="FTPP01000003">
    <property type="protein sequence ID" value="SIT93546.1"/>
    <property type="molecule type" value="Genomic_DNA"/>
</dbReference>
<keyword evidence="4" id="KW-1185">Reference proteome</keyword>
<dbReference type="PROSITE" id="PS50933">
    <property type="entry name" value="CHRD"/>
    <property type="match status" value="1"/>
</dbReference>
<dbReference type="PROSITE" id="PS51257">
    <property type="entry name" value="PROKAR_LIPOPROTEIN"/>
    <property type="match status" value="1"/>
</dbReference>
<gene>
    <name evidence="3" type="ORF">SAMN05444128_3067</name>
</gene>
<evidence type="ECO:0000259" key="2">
    <source>
        <dbReference type="PROSITE" id="PS50933"/>
    </source>
</evidence>
<feature type="signal peptide" evidence="1">
    <location>
        <begin position="1"/>
        <end position="26"/>
    </location>
</feature>
<sequence length="169" mass="18056">MKMKTFRINPGLLLGALLSLTCIMTACDDDDDDDTTVIPGNEIVALKEVALTGAEEVPAVTTQATGTFKGTYNMDTKVMNYTITFQGITPTAMHFHKGGVGVPGPVTIPINPGTSNDPYSSTNPFNSPIIRSTPPLTAAQEAELLGGEWYVNIHSAQFPDGEIRGQITR</sequence>
<reference evidence="4" key="1">
    <citation type="submission" date="2017-01" db="EMBL/GenBank/DDBJ databases">
        <authorList>
            <person name="Varghese N."/>
            <person name="Submissions S."/>
        </authorList>
    </citation>
    <scope>NUCLEOTIDE SEQUENCE [LARGE SCALE GENOMIC DNA]</scope>
    <source>
        <strain evidence="4">LP100</strain>
    </source>
</reference>
<dbReference type="STRING" id="1317125.SAMN05444128_3067"/>
<feature type="domain" description="CHRD" evidence="2">
    <location>
        <begin position="43"/>
        <end position="169"/>
    </location>
</feature>
<dbReference type="OrthoDB" id="571052at2"/>
<dbReference type="SMART" id="SM00754">
    <property type="entry name" value="CHRD"/>
    <property type="match status" value="1"/>
</dbReference>
<feature type="chain" id="PRO_5012639137" evidence="1">
    <location>
        <begin position="27"/>
        <end position="169"/>
    </location>
</feature>
<protein>
    <submittedName>
        <fullName evidence="3">CHRD domain-containing protein</fullName>
    </submittedName>
</protein>
<organism evidence="3 4">
    <name type="scientific">Pontibacter indicus</name>
    <dbReference type="NCBI Taxonomy" id="1317125"/>
    <lineage>
        <taxon>Bacteria</taxon>
        <taxon>Pseudomonadati</taxon>
        <taxon>Bacteroidota</taxon>
        <taxon>Cytophagia</taxon>
        <taxon>Cytophagales</taxon>
        <taxon>Hymenobacteraceae</taxon>
        <taxon>Pontibacter</taxon>
    </lineage>
</organism>
<dbReference type="AlphaFoldDB" id="A0A1R3XNM4"/>
<dbReference type="Pfam" id="PF07452">
    <property type="entry name" value="CHRD"/>
    <property type="match status" value="1"/>
</dbReference>
<name>A0A1R3XNM4_9BACT</name>
<evidence type="ECO:0000313" key="4">
    <source>
        <dbReference type="Proteomes" id="UP000187181"/>
    </source>
</evidence>